<reference evidence="3" key="1">
    <citation type="journal article" date="2023" name="Plant J.">
        <title>Genome sequences and population genomics provide insights into the demographic history, inbreeding, and mutation load of two 'living fossil' tree species of Dipteronia.</title>
        <authorList>
            <person name="Feng Y."/>
            <person name="Comes H.P."/>
            <person name="Chen J."/>
            <person name="Zhu S."/>
            <person name="Lu R."/>
            <person name="Zhang X."/>
            <person name="Li P."/>
            <person name="Qiu J."/>
            <person name="Olsen K.M."/>
            <person name="Qiu Y."/>
        </authorList>
    </citation>
    <scope>NUCLEOTIDE SEQUENCE</scope>
    <source>
        <strain evidence="3">NBL</strain>
    </source>
</reference>
<evidence type="ECO:0000313" key="3">
    <source>
        <dbReference type="EMBL" id="KAK3231929.1"/>
    </source>
</evidence>
<dbReference type="AlphaFoldDB" id="A0AAE0B9M7"/>
<gene>
    <name evidence="3" type="ORF">Dsin_003810</name>
</gene>
<keyword evidence="4" id="KW-1185">Reference proteome</keyword>
<dbReference type="Pfam" id="PF13716">
    <property type="entry name" value="CRAL_TRIO_2"/>
    <property type="match status" value="1"/>
</dbReference>
<dbReference type="InterPro" id="IPR001251">
    <property type="entry name" value="CRAL-TRIO_dom"/>
</dbReference>
<protein>
    <recommendedName>
        <fullName evidence="2">CRAL-TRIO domain-containing protein</fullName>
    </recommendedName>
</protein>
<keyword evidence="1" id="KW-0812">Transmembrane</keyword>
<dbReference type="Gene3D" id="3.40.525.10">
    <property type="entry name" value="CRAL-TRIO lipid binding domain"/>
    <property type="match status" value="1"/>
</dbReference>
<dbReference type="PANTHER" id="PTHR48411">
    <property type="entry name" value="OS01G0948300 PROTEIN"/>
    <property type="match status" value="1"/>
</dbReference>
<feature type="domain" description="CRAL-TRIO" evidence="2">
    <location>
        <begin position="51"/>
        <end position="207"/>
    </location>
</feature>
<evidence type="ECO:0000313" key="4">
    <source>
        <dbReference type="Proteomes" id="UP001281410"/>
    </source>
</evidence>
<organism evidence="3 4">
    <name type="scientific">Dipteronia sinensis</name>
    <dbReference type="NCBI Taxonomy" id="43782"/>
    <lineage>
        <taxon>Eukaryota</taxon>
        <taxon>Viridiplantae</taxon>
        <taxon>Streptophyta</taxon>
        <taxon>Embryophyta</taxon>
        <taxon>Tracheophyta</taxon>
        <taxon>Spermatophyta</taxon>
        <taxon>Magnoliopsida</taxon>
        <taxon>eudicotyledons</taxon>
        <taxon>Gunneridae</taxon>
        <taxon>Pentapetalae</taxon>
        <taxon>rosids</taxon>
        <taxon>malvids</taxon>
        <taxon>Sapindales</taxon>
        <taxon>Sapindaceae</taxon>
        <taxon>Hippocastanoideae</taxon>
        <taxon>Acereae</taxon>
        <taxon>Dipteronia</taxon>
    </lineage>
</organism>
<name>A0AAE0B9M7_9ROSI</name>
<dbReference type="SMART" id="SM00516">
    <property type="entry name" value="SEC14"/>
    <property type="match status" value="1"/>
</dbReference>
<dbReference type="InterPro" id="IPR036865">
    <property type="entry name" value="CRAL-TRIO_dom_sf"/>
</dbReference>
<evidence type="ECO:0000259" key="2">
    <source>
        <dbReference type="SMART" id="SM00516"/>
    </source>
</evidence>
<sequence length="251" mass="29410">MNSTLLSSSTTLILSQQEQEHLLEKLEVFKIQGRDKRGRQVVRVIGKIFPGILSHNRFFVYCLVVYTNSIKIGLCICIYIYIYIYTGRLVSKQVLKKYLEEKIFPQLKEEPFTVVYVHTGAQTCENFPGIYALRSIYDALPMNVRDHLETVYFLHPTLQTRLFLATLGRLLFNGGLYRKLRYVTRLEFLWEHVRRKEIEIPEFVNDHDAELEYRPMIMTMDYGLESDHPRILCAPAADSSVSMYYSMRCIA</sequence>
<comment type="caution">
    <text evidence="3">The sequence shown here is derived from an EMBL/GenBank/DDBJ whole genome shotgun (WGS) entry which is preliminary data.</text>
</comment>
<feature type="transmembrane region" description="Helical" evidence="1">
    <location>
        <begin position="58"/>
        <end position="84"/>
    </location>
</feature>
<keyword evidence="1" id="KW-1133">Transmembrane helix</keyword>
<dbReference type="Proteomes" id="UP001281410">
    <property type="component" value="Unassembled WGS sequence"/>
</dbReference>
<dbReference type="EMBL" id="JANJYJ010000001">
    <property type="protein sequence ID" value="KAK3231929.1"/>
    <property type="molecule type" value="Genomic_DNA"/>
</dbReference>
<accession>A0AAE0B9M7</accession>
<keyword evidence="1" id="KW-0472">Membrane</keyword>
<proteinExistence type="predicted"/>
<dbReference type="PANTHER" id="PTHR48411:SF1">
    <property type="entry name" value="OS01G0948300 PROTEIN"/>
    <property type="match status" value="1"/>
</dbReference>
<evidence type="ECO:0000256" key="1">
    <source>
        <dbReference type="SAM" id="Phobius"/>
    </source>
</evidence>